<dbReference type="AlphaFoldDB" id="A0A1I2BUP0"/>
<evidence type="ECO:0000259" key="3">
    <source>
        <dbReference type="Pfam" id="PF19278"/>
    </source>
</evidence>
<dbReference type="PANTHER" id="PTHR11365">
    <property type="entry name" value="5-OXOPROLINASE RELATED"/>
    <property type="match status" value="1"/>
</dbReference>
<dbReference type="GO" id="GO:0006749">
    <property type="term" value="P:glutathione metabolic process"/>
    <property type="evidence" value="ECO:0007669"/>
    <property type="project" value="TreeGrafter"/>
</dbReference>
<dbReference type="STRING" id="74348.SAMN04488523_108213"/>
<dbReference type="InterPro" id="IPR045079">
    <property type="entry name" value="Oxoprolinase-like"/>
</dbReference>
<organism evidence="4 5">
    <name type="scientific">Sulfitobacter brevis</name>
    <dbReference type="NCBI Taxonomy" id="74348"/>
    <lineage>
        <taxon>Bacteria</taxon>
        <taxon>Pseudomonadati</taxon>
        <taxon>Pseudomonadota</taxon>
        <taxon>Alphaproteobacteria</taxon>
        <taxon>Rhodobacterales</taxon>
        <taxon>Roseobacteraceae</taxon>
        <taxon>Sulfitobacter</taxon>
    </lineage>
</organism>
<feature type="domain" description="Hydantoinase/oxoprolinase N-terminal" evidence="2">
    <location>
        <begin position="14"/>
        <end position="191"/>
    </location>
</feature>
<dbReference type="Pfam" id="PF19278">
    <property type="entry name" value="Hydant_A_C"/>
    <property type="match status" value="1"/>
</dbReference>
<reference evidence="4 5" key="1">
    <citation type="submission" date="2016-10" db="EMBL/GenBank/DDBJ databases">
        <authorList>
            <person name="de Groot N.N."/>
        </authorList>
    </citation>
    <scope>NUCLEOTIDE SEQUENCE [LARGE SCALE GENOMIC DNA]</scope>
    <source>
        <strain evidence="4 5">DSM 11443</strain>
    </source>
</reference>
<dbReference type="EMBL" id="FOMW01000008">
    <property type="protein sequence ID" value="SFE59791.1"/>
    <property type="molecule type" value="Genomic_DNA"/>
</dbReference>
<dbReference type="Proteomes" id="UP000198977">
    <property type="component" value="Unassembled WGS sequence"/>
</dbReference>
<dbReference type="GO" id="GO:0005829">
    <property type="term" value="C:cytosol"/>
    <property type="evidence" value="ECO:0007669"/>
    <property type="project" value="TreeGrafter"/>
</dbReference>
<name>A0A1I2BUP0_9RHOB</name>
<dbReference type="PANTHER" id="PTHR11365:SF23">
    <property type="entry name" value="HYPOTHETICAL 5-OXOPROLINASE (EUROFUNG)-RELATED"/>
    <property type="match status" value="1"/>
</dbReference>
<dbReference type="Pfam" id="PF01968">
    <property type="entry name" value="Hydantoinase_A"/>
    <property type="match status" value="1"/>
</dbReference>
<dbReference type="InterPro" id="IPR008040">
    <property type="entry name" value="Hydant_A_N"/>
</dbReference>
<dbReference type="RefSeq" id="WP_093924233.1">
    <property type="nucleotide sequence ID" value="NZ_FOMW01000008.1"/>
</dbReference>
<evidence type="ECO:0000259" key="1">
    <source>
        <dbReference type="Pfam" id="PF01968"/>
    </source>
</evidence>
<dbReference type="SUPFAM" id="SSF53067">
    <property type="entry name" value="Actin-like ATPase domain"/>
    <property type="match status" value="1"/>
</dbReference>
<dbReference type="GO" id="GO:0017168">
    <property type="term" value="F:5-oxoprolinase (ATP-hydrolyzing) activity"/>
    <property type="evidence" value="ECO:0007669"/>
    <property type="project" value="TreeGrafter"/>
</dbReference>
<dbReference type="InterPro" id="IPR002821">
    <property type="entry name" value="Hydantoinase_A"/>
</dbReference>
<dbReference type="InterPro" id="IPR049517">
    <property type="entry name" value="ACX-like_C"/>
</dbReference>
<protein>
    <submittedName>
        <fullName evidence="4">N-methylhydantoinase A</fullName>
    </submittedName>
</protein>
<proteinExistence type="predicted"/>
<sequence length="681" mass="71077">MPSSDMTFDPSYAVAVDIGGTFTDISLLDRASGRVWRAKTPSTPDDPSQAFMTGVIAVLKDAGVEACDLDQVLHGTTVATNMILENKGAKTALVTTRGFRHVLEIGRQDIPRHANLFTWVKPRRPVPAARIHEIDERIGTGGVVLEELNEASVARVAEAIRKQNVEAVAVCLIHAYANPEHETRVTELLRAALPDIDVTCSTDVLPVVREYERSLATVLNAGVMPGVSTYVERLETRLKDANAASPLLLMQSNGGVAGTAAIRTAPALTALSGPAAGVVGACDVAKACGIDDIITVDIGGTSADICLIRDGIVGLTQSGKVGDWPLSLPMVDMVTIGAGGGSIAKVTDETLSVGPHSAGARPGPAAYGHGGSQATVTDAHVALGHLPVSLLGGEMSLNQDAALKVIDDNVAGPLALQRHAAARGILAIMNNNMVGAVRTVSVERGHDPRDFTLVPFGGAGPLHGVALAELLGIKQVMVPPAPGLLCADGLLAADLKAEFTRALPTSGAIDQVQGDAIVAALVKDAIAWLDEETIPEPRQDIQVRALMRFHGQGGEIAVDWSSTPEETESRFMTAHKALYGFVLDAGIELVTLRVEAAGRTEPSPRPDLAEGSDPVPIQSQTVHWETGTEQTPIYDRATLAAGASISGPAVITQLDTTTIIPPGWTATVHPSAALLLKRSAA</sequence>
<dbReference type="InterPro" id="IPR043129">
    <property type="entry name" value="ATPase_NBD"/>
</dbReference>
<keyword evidence="5" id="KW-1185">Reference proteome</keyword>
<dbReference type="OrthoDB" id="9759608at2"/>
<evidence type="ECO:0000313" key="5">
    <source>
        <dbReference type="Proteomes" id="UP000198977"/>
    </source>
</evidence>
<evidence type="ECO:0000259" key="2">
    <source>
        <dbReference type="Pfam" id="PF05378"/>
    </source>
</evidence>
<dbReference type="Pfam" id="PF05378">
    <property type="entry name" value="Hydant_A_N"/>
    <property type="match status" value="1"/>
</dbReference>
<feature type="domain" description="Hydantoinase A/oxoprolinase" evidence="1">
    <location>
        <begin position="214"/>
        <end position="498"/>
    </location>
</feature>
<feature type="domain" description="Acetophenone carboxylase-like C-terminal" evidence="3">
    <location>
        <begin position="619"/>
        <end position="668"/>
    </location>
</feature>
<gene>
    <name evidence="4" type="ORF">SAMN04488523_108213</name>
</gene>
<evidence type="ECO:0000313" key="4">
    <source>
        <dbReference type="EMBL" id="SFE59791.1"/>
    </source>
</evidence>
<accession>A0A1I2BUP0</accession>